<sequence>MNAMTLNIDVDADAAGTIYIEPDMGAGGLDAAFFDIFNNASDDVHHLVLDRDGVLRLADYLNTLLVCR</sequence>
<keyword evidence="2" id="KW-1185">Reference proteome</keyword>
<comment type="caution">
    <text evidence="1">The sequence shown here is derived from an EMBL/GenBank/DDBJ whole genome shotgun (WGS) entry which is preliminary data.</text>
</comment>
<dbReference type="RefSeq" id="WP_290291741.1">
    <property type="nucleotide sequence ID" value="NZ_CP047211.1"/>
</dbReference>
<dbReference type="Proteomes" id="UP001595751">
    <property type="component" value="Unassembled WGS sequence"/>
</dbReference>
<reference evidence="2" key="1">
    <citation type="journal article" date="2019" name="Int. J. Syst. Evol. Microbiol.">
        <title>The Global Catalogue of Microorganisms (GCM) 10K type strain sequencing project: providing services to taxonomists for standard genome sequencing and annotation.</title>
        <authorList>
            <consortium name="The Broad Institute Genomics Platform"/>
            <consortium name="The Broad Institute Genome Sequencing Center for Infectious Disease"/>
            <person name="Wu L."/>
            <person name="Ma J."/>
        </authorList>
    </citation>
    <scope>NUCLEOTIDE SEQUENCE [LARGE SCALE GENOMIC DNA]</scope>
    <source>
        <strain evidence="2">CCUG 53252</strain>
    </source>
</reference>
<gene>
    <name evidence="1" type="ORF">ACFORJ_01725</name>
</gene>
<evidence type="ECO:0000313" key="1">
    <source>
        <dbReference type="EMBL" id="MFC3848888.1"/>
    </source>
</evidence>
<organism evidence="1 2">
    <name type="scientific">Corynebacterium hansenii</name>
    <dbReference type="NCBI Taxonomy" id="394964"/>
    <lineage>
        <taxon>Bacteria</taxon>
        <taxon>Bacillati</taxon>
        <taxon>Actinomycetota</taxon>
        <taxon>Actinomycetes</taxon>
        <taxon>Mycobacteriales</taxon>
        <taxon>Corynebacteriaceae</taxon>
        <taxon>Corynebacterium</taxon>
    </lineage>
</organism>
<protein>
    <submittedName>
        <fullName evidence="1">Uncharacterized protein</fullName>
    </submittedName>
</protein>
<evidence type="ECO:0000313" key="2">
    <source>
        <dbReference type="Proteomes" id="UP001595751"/>
    </source>
</evidence>
<dbReference type="EMBL" id="JBHRZN010000001">
    <property type="protein sequence ID" value="MFC3848888.1"/>
    <property type="molecule type" value="Genomic_DNA"/>
</dbReference>
<accession>A0ABV7ZK24</accession>
<proteinExistence type="predicted"/>
<name>A0ABV7ZK24_9CORY</name>